<proteinExistence type="predicted"/>
<evidence type="ECO:0000313" key="6">
    <source>
        <dbReference type="EMBL" id="CAG7726379.1"/>
    </source>
</evidence>
<feature type="domain" description="ABC transporter" evidence="5">
    <location>
        <begin position="64"/>
        <end position="106"/>
    </location>
</feature>
<organism evidence="6 7">
    <name type="scientific">Allacma fusca</name>
    <dbReference type="NCBI Taxonomy" id="39272"/>
    <lineage>
        <taxon>Eukaryota</taxon>
        <taxon>Metazoa</taxon>
        <taxon>Ecdysozoa</taxon>
        <taxon>Arthropoda</taxon>
        <taxon>Hexapoda</taxon>
        <taxon>Collembola</taxon>
        <taxon>Symphypleona</taxon>
        <taxon>Sminthuridae</taxon>
        <taxon>Allacma</taxon>
    </lineage>
</organism>
<dbReference type="Pfam" id="PF00005">
    <property type="entry name" value="ABC_tran"/>
    <property type="match status" value="1"/>
</dbReference>
<evidence type="ECO:0000259" key="5">
    <source>
        <dbReference type="Pfam" id="PF00005"/>
    </source>
</evidence>
<gene>
    <name evidence="6" type="ORF">AFUS01_LOCUS15294</name>
</gene>
<keyword evidence="7" id="KW-1185">Reference proteome</keyword>
<dbReference type="GO" id="GO:0005524">
    <property type="term" value="F:ATP binding"/>
    <property type="evidence" value="ECO:0007669"/>
    <property type="project" value="UniProtKB-KW"/>
</dbReference>
<protein>
    <recommendedName>
        <fullName evidence="5">ABC transporter domain-containing protein</fullName>
    </recommendedName>
</protein>
<dbReference type="Proteomes" id="UP000708208">
    <property type="component" value="Unassembled WGS sequence"/>
</dbReference>
<evidence type="ECO:0000256" key="1">
    <source>
        <dbReference type="ARBA" id="ARBA00004127"/>
    </source>
</evidence>
<evidence type="ECO:0000256" key="4">
    <source>
        <dbReference type="ARBA" id="ARBA00022840"/>
    </source>
</evidence>
<dbReference type="GO" id="GO:0042626">
    <property type="term" value="F:ATPase-coupled transmembrane transporter activity"/>
    <property type="evidence" value="ECO:0007669"/>
    <property type="project" value="TreeGrafter"/>
</dbReference>
<evidence type="ECO:0000313" key="7">
    <source>
        <dbReference type="Proteomes" id="UP000708208"/>
    </source>
</evidence>
<dbReference type="GO" id="GO:0012505">
    <property type="term" value="C:endomembrane system"/>
    <property type="evidence" value="ECO:0007669"/>
    <property type="project" value="UniProtKB-SubCell"/>
</dbReference>
<dbReference type="OrthoDB" id="6500128at2759"/>
<dbReference type="PANTHER" id="PTHR24223:SF443">
    <property type="entry name" value="MULTIDRUG-RESISTANCE LIKE PROTEIN 1, ISOFORM I"/>
    <property type="match status" value="1"/>
</dbReference>
<keyword evidence="2" id="KW-0677">Repeat</keyword>
<dbReference type="GO" id="GO:0016887">
    <property type="term" value="F:ATP hydrolysis activity"/>
    <property type="evidence" value="ECO:0007669"/>
    <property type="project" value="InterPro"/>
</dbReference>
<dbReference type="PANTHER" id="PTHR24223">
    <property type="entry name" value="ATP-BINDING CASSETTE SUB-FAMILY C"/>
    <property type="match status" value="1"/>
</dbReference>
<sequence>MADLFNNLSFQIQVQVSLKRINKFMSSDEINPEAVSHDYPEHEMLVSVADGKFTWDETMSTPTLQNINLNVKKGTLIAVVGNVGSGKSSLLSAILGDMEIQSGRVNTF</sequence>
<dbReference type="GO" id="GO:0016020">
    <property type="term" value="C:membrane"/>
    <property type="evidence" value="ECO:0007669"/>
    <property type="project" value="TreeGrafter"/>
</dbReference>
<evidence type="ECO:0000256" key="2">
    <source>
        <dbReference type="ARBA" id="ARBA00022737"/>
    </source>
</evidence>
<evidence type="ECO:0000256" key="3">
    <source>
        <dbReference type="ARBA" id="ARBA00022741"/>
    </source>
</evidence>
<dbReference type="AlphaFoldDB" id="A0A8J2P0N4"/>
<reference evidence="6" key="1">
    <citation type="submission" date="2021-06" db="EMBL/GenBank/DDBJ databases">
        <authorList>
            <person name="Hodson N. C."/>
            <person name="Mongue J. A."/>
            <person name="Jaron S. K."/>
        </authorList>
    </citation>
    <scope>NUCLEOTIDE SEQUENCE</scope>
</reference>
<accession>A0A8J2P0N4</accession>
<comment type="subcellular location">
    <subcellularLocation>
        <location evidence="1">Endomembrane system</location>
        <topology evidence="1">Multi-pass membrane protein</topology>
    </subcellularLocation>
</comment>
<feature type="non-terminal residue" evidence="6">
    <location>
        <position position="1"/>
    </location>
</feature>
<keyword evidence="4" id="KW-0067">ATP-binding</keyword>
<comment type="caution">
    <text evidence="6">The sequence shown here is derived from an EMBL/GenBank/DDBJ whole genome shotgun (WGS) entry which is preliminary data.</text>
</comment>
<name>A0A8J2P0N4_9HEXA</name>
<dbReference type="EMBL" id="CAJVCH010134648">
    <property type="protein sequence ID" value="CAG7726379.1"/>
    <property type="molecule type" value="Genomic_DNA"/>
</dbReference>
<dbReference type="InterPro" id="IPR003439">
    <property type="entry name" value="ABC_transporter-like_ATP-bd"/>
</dbReference>
<keyword evidence="3" id="KW-0547">Nucleotide-binding</keyword>
<dbReference type="InterPro" id="IPR050173">
    <property type="entry name" value="ABC_transporter_C-like"/>
</dbReference>